<keyword evidence="1" id="KW-0808">Transferase</keyword>
<dbReference type="SUPFAM" id="SSF53335">
    <property type="entry name" value="S-adenosyl-L-methionine-dependent methyltransferases"/>
    <property type="match status" value="1"/>
</dbReference>
<reference evidence="2" key="1">
    <citation type="submission" date="2017-08" db="EMBL/GenBank/DDBJ databases">
        <title>A dynamic microbial community with high functional redundancy inhabits the cold, oxic subseafloor aquifer.</title>
        <authorList>
            <person name="Tully B.J."/>
            <person name="Wheat C.G."/>
            <person name="Glazer B.T."/>
            <person name="Huber J.A."/>
        </authorList>
    </citation>
    <scope>NUCLEOTIDE SEQUENCE [LARGE SCALE GENOMIC DNA]</scope>
</reference>
<sequence>MDRDEKMNDLICPLCEEGAATAFHQDKHRDYYLCSNCRLVFVPPGQWLTAVAEKAEYDLHENSPHDAGYRRFLGRLFNPLVDYLEAGSAGLDFGCGPGPTLSLMFKEAGFPMEIYDPFYADQPHLLEQQYDFITATEVVEHLHDPKRELERLWCCLKPKGKLGIMTKLVIDREAFAHWHYKNDLTHVCFFSLSTFEWLAAQWQAELTFFDKDVVLLSRI</sequence>
<dbReference type="GO" id="GO:0032259">
    <property type="term" value="P:methylation"/>
    <property type="evidence" value="ECO:0007669"/>
    <property type="project" value="UniProtKB-KW"/>
</dbReference>
<dbReference type="EMBL" id="NVSR01000003">
    <property type="protein sequence ID" value="PCI30592.1"/>
    <property type="molecule type" value="Genomic_DNA"/>
</dbReference>
<accession>A0A2A4TAL9</accession>
<evidence type="ECO:0000313" key="1">
    <source>
        <dbReference type="EMBL" id="PCI30592.1"/>
    </source>
</evidence>
<gene>
    <name evidence="1" type="ORF">COB67_01180</name>
</gene>
<dbReference type="Pfam" id="PF13489">
    <property type="entry name" value="Methyltransf_23"/>
    <property type="match status" value="1"/>
</dbReference>
<dbReference type="GO" id="GO:0008168">
    <property type="term" value="F:methyltransferase activity"/>
    <property type="evidence" value="ECO:0007669"/>
    <property type="project" value="UniProtKB-KW"/>
</dbReference>
<dbReference type="Gene3D" id="3.40.50.150">
    <property type="entry name" value="Vaccinia Virus protein VP39"/>
    <property type="match status" value="1"/>
</dbReference>
<organism evidence="1 2">
    <name type="scientific">SAR324 cluster bacterium</name>
    <dbReference type="NCBI Taxonomy" id="2024889"/>
    <lineage>
        <taxon>Bacteria</taxon>
        <taxon>Deltaproteobacteria</taxon>
        <taxon>SAR324 cluster</taxon>
    </lineage>
</organism>
<keyword evidence="1" id="KW-0489">Methyltransferase</keyword>
<dbReference type="InterPro" id="IPR029063">
    <property type="entry name" value="SAM-dependent_MTases_sf"/>
</dbReference>
<proteinExistence type="predicted"/>
<dbReference type="Proteomes" id="UP000218113">
    <property type="component" value="Unassembled WGS sequence"/>
</dbReference>
<comment type="caution">
    <text evidence="1">The sequence shown here is derived from an EMBL/GenBank/DDBJ whole genome shotgun (WGS) entry which is preliminary data.</text>
</comment>
<name>A0A2A4TAL9_9DELT</name>
<dbReference type="AlphaFoldDB" id="A0A2A4TAL9"/>
<evidence type="ECO:0000313" key="2">
    <source>
        <dbReference type="Proteomes" id="UP000218113"/>
    </source>
</evidence>
<protein>
    <submittedName>
        <fullName evidence="1">Methyltransferase</fullName>
    </submittedName>
</protein>